<dbReference type="RefSeq" id="WP_143917174.1">
    <property type="nucleotide sequence ID" value="NZ_CANLFO010000005.1"/>
</dbReference>
<dbReference type="AlphaFoldDB" id="A0A554VI63"/>
<evidence type="ECO:0000313" key="1">
    <source>
        <dbReference type="EMBL" id="TSE07321.1"/>
    </source>
</evidence>
<name>A0A554VI63_9FLAO</name>
<protein>
    <submittedName>
        <fullName evidence="1">Uncharacterized protein</fullName>
    </submittedName>
</protein>
<dbReference type="InterPro" id="IPR046601">
    <property type="entry name" value="DUF6660"/>
</dbReference>
<organism evidence="1 2">
    <name type="scientific">Aquimarina algiphila</name>
    <dbReference type="NCBI Taxonomy" id="2047982"/>
    <lineage>
        <taxon>Bacteria</taxon>
        <taxon>Pseudomonadati</taxon>
        <taxon>Bacteroidota</taxon>
        <taxon>Flavobacteriia</taxon>
        <taxon>Flavobacteriales</taxon>
        <taxon>Flavobacteriaceae</taxon>
        <taxon>Aquimarina</taxon>
    </lineage>
</organism>
<dbReference type="EMBL" id="VLNR01000034">
    <property type="protein sequence ID" value="TSE07321.1"/>
    <property type="molecule type" value="Genomic_DNA"/>
</dbReference>
<keyword evidence="2" id="KW-1185">Reference proteome</keyword>
<dbReference type="OrthoDB" id="997115at2"/>
<sequence>MKILTIIFSMYFLGITFVPCQDGVIDSDSDTTEFISDSNQHDHHQHMELCSPFCSCQCCHTKIDTYHLHDYRITSIIISSDIFTYHNDVKQNVVIPLLHPPQV</sequence>
<gene>
    <name evidence="1" type="ORF">FOF46_16170</name>
</gene>
<accession>A0A554VI63</accession>
<dbReference type="Pfam" id="PF20365">
    <property type="entry name" value="DUF6660"/>
    <property type="match status" value="1"/>
</dbReference>
<evidence type="ECO:0000313" key="2">
    <source>
        <dbReference type="Proteomes" id="UP000318833"/>
    </source>
</evidence>
<dbReference type="Proteomes" id="UP000318833">
    <property type="component" value="Unassembled WGS sequence"/>
</dbReference>
<proteinExistence type="predicted"/>
<comment type="caution">
    <text evidence="1">The sequence shown here is derived from an EMBL/GenBank/DDBJ whole genome shotgun (WGS) entry which is preliminary data.</text>
</comment>
<reference evidence="1 2" key="1">
    <citation type="submission" date="2019-07" db="EMBL/GenBank/DDBJ databases">
        <title>The draft genome sequence of Aquimarina algiphila M91.</title>
        <authorList>
            <person name="Meng X."/>
        </authorList>
    </citation>
    <scope>NUCLEOTIDE SEQUENCE [LARGE SCALE GENOMIC DNA]</scope>
    <source>
        <strain evidence="1 2">M91</strain>
    </source>
</reference>